<evidence type="ECO:0000256" key="1">
    <source>
        <dbReference type="ARBA" id="ARBA00022723"/>
    </source>
</evidence>
<dbReference type="RefSeq" id="WP_147087932.1">
    <property type="nucleotide sequence ID" value="NZ_VORM01000007.1"/>
</dbReference>
<dbReference type="GO" id="GO:0005507">
    <property type="term" value="F:copper ion binding"/>
    <property type="evidence" value="ECO:0007669"/>
    <property type="project" value="InterPro"/>
</dbReference>
<evidence type="ECO:0000256" key="2">
    <source>
        <dbReference type="ARBA" id="ARBA00022729"/>
    </source>
</evidence>
<dbReference type="AlphaFoldDB" id="A0A5C6ZE33"/>
<name>A0A5C6ZE33_9FLAO</name>
<dbReference type="InterPro" id="IPR000923">
    <property type="entry name" value="BlueCu_1"/>
</dbReference>
<keyword evidence="3" id="KW-0186">Copper</keyword>
<dbReference type="EMBL" id="VORO01000025">
    <property type="protein sequence ID" value="TXD87373.1"/>
    <property type="molecule type" value="Genomic_DNA"/>
</dbReference>
<keyword evidence="2 4" id="KW-0732">Signal</keyword>
<dbReference type="Pfam" id="PF18962">
    <property type="entry name" value="Por_Secre_tail"/>
    <property type="match status" value="1"/>
</dbReference>
<dbReference type="Pfam" id="PF00127">
    <property type="entry name" value="Copper-bind"/>
    <property type="match status" value="1"/>
</dbReference>
<sequence>MKVKLLFIFFITVFAATAQTTETYDLDWFTGIGNDVDLTIETGDTVTWTWTSPNHTVENNPNGTSEETFDSGLLQPNGSVFSYTFTLLGSNDYYCGIHGANSMSGTITVLAEGTLSSVQFEKPIAFSIYPNPSVESMKISLPSLIDGGLNLAVFDILGKQIYSKSLNELNSNINISKWNAGIYLVRISSSDESISLVKRFVKR</sequence>
<accession>A0A5C6ZE33</accession>
<reference evidence="7 8" key="1">
    <citation type="submission" date="2019-08" db="EMBL/GenBank/DDBJ databases">
        <title>Genomes of Subsaximicrobium wynnwilliamsii strains.</title>
        <authorList>
            <person name="Bowman J.P."/>
        </authorList>
    </citation>
    <scope>NUCLEOTIDE SEQUENCE [LARGE SCALE GENOMIC DNA]</scope>
    <source>
        <strain evidence="7 8">2-80-2</strain>
    </source>
</reference>
<proteinExistence type="predicted"/>
<dbReference type="GO" id="GO:0009055">
    <property type="term" value="F:electron transfer activity"/>
    <property type="evidence" value="ECO:0007669"/>
    <property type="project" value="InterPro"/>
</dbReference>
<feature type="domain" description="Secretion system C-terminal sorting" evidence="6">
    <location>
        <begin position="128"/>
        <end position="197"/>
    </location>
</feature>
<gene>
    <name evidence="7" type="ORF">ESY86_17020</name>
</gene>
<evidence type="ECO:0000256" key="4">
    <source>
        <dbReference type="SAM" id="SignalP"/>
    </source>
</evidence>
<feature type="signal peptide" evidence="4">
    <location>
        <begin position="1"/>
        <end position="18"/>
    </location>
</feature>
<dbReference type="NCBIfam" id="TIGR04183">
    <property type="entry name" value="Por_Secre_tail"/>
    <property type="match status" value="1"/>
</dbReference>
<evidence type="ECO:0000256" key="3">
    <source>
        <dbReference type="ARBA" id="ARBA00023008"/>
    </source>
</evidence>
<evidence type="ECO:0000259" key="6">
    <source>
        <dbReference type="Pfam" id="PF18962"/>
    </source>
</evidence>
<evidence type="ECO:0000259" key="5">
    <source>
        <dbReference type="Pfam" id="PF00127"/>
    </source>
</evidence>
<keyword evidence="8" id="KW-1185">Reference proteome</keyword>
<dbReference type="OrthoDB" id="849076at2"/>
<protein>
    <submittedName>
        <fullName evidence="7">T9SS type A sorting domain-containing protein</fullName>
    </submittedName>
</protein>
<dbReference type="PANTHER" id="PTHR36507:SF1">
    <property type="entry name" value="BLL1555 PROTEIN"/>
    <property type="match status" value="1"/>
</dbReference>
<evidence type="ECO:0000313" key="8">
    <source>
        <dbReference type="Proteomes" id="UP000321578"/>
    </source>
</evidence>
<feature type="domain" description="Blue (type 1) copper" evidence="5">
    <location>
        <begin position="37"/>
        <end position="109"/>
    </location>
</feature>
<dbReference type="InterPro" id="IPR008972">
    <property type="entry name" value="Cupredoxin"/>
</dbReference>
<dbReference type="InterPro" id="IPR052721">
    <property type="entry name" value="ET_Amicyanin"/>
</dbReference>
<comment type="caution">
    <text evidence="7">The sequence shown here is derived from an EMBL/GenBank/DDBJ whole genome shotgun (WGS) entry which is preliminary data.</text>
</comment>
<dbReference type="Proteomes" id="UP000321578">
    <property type="component" value="Unassembled WGS sequence"/>
</dbReference>
<dbReference type="PANTHER" id="PTHR36507">
    <property type="entry name" value="BLL1555 PROTEIN"/>
    <property type="match status" value="1"/>
</dbReference>
<dbReference type="InterPro" id="IPR026444">
    <property type="entry name" value="Secre_tail"/>
</dbReference>
<feature type="chain" id="PRO_5022971504" evidence="4">
    <location>
        <begin position="19"/>
        <end position="203"/>
    </location>
</feature>
<dbReference type="SUPFAM" id="SSF49503">
    <property type="entry name" value="Cupredoxins"/>
    <property type="match status" value="1"/>
</dbReference>
<dbReference type="Gene3D" id="2.60.40.420">
    <property type="entry name" value="Cupredoxins - blue copper proteins"/>
    <property type="match status" value="1"/>
</dbReference>
<keyword evidence="1" id="KW-0479">Metal-binding</keyword>
<evidence type="ECO:0000313" key="7">
    <source>
        <dbReference type="EMBL" id="TXD87373.1"/>
    </source>
</evidence>
<organism evidence="7 8">
    <name type="scientific">Subsaximicrobium wynnwilliamsii</name>
    <dbReference type="NCBI Taxonomy" id="291179"/>
    <lineage>
        <taxon>Bacteria</taxon>
        <taxon>Pseudomonadati</taxon>
        <taxon>Bacteroidota</taxon>
        <taxon>Flavobacteriia</taxon>
        <taxon>Flavobacteriales</taxon>
        <taxon>Flavobacteriaceae</taxon>
        <taxon>Subsaximicrobium</taxon>
    </lineage>
</organism>